<accession>T1FC75</accession>
<name>T1FC75_HELRO</name>
<dbReference type="KEGG" id="hro:HELRODRAFT_177760"/>
<dbReference type="PANTHER" id="PTHR24269:SF16">
    <property type="entry name" value="PROTEIN SLG1"/>
    <property type="match status" value="1"/>
</dbReference>
<evidence type="ECO:0000313" key="3">
    <source>
        <dbReference type="Proteomes" id="UP000015101"/>
    </source>
</evidence>
<dbReference type="EMBL" id="AMQM01006171">
    <property type="status" value="NOT_ANNOTATED_CDS"/>
    <property type="molecule type" value="Genomic_DNA"/>
</dbReference>
<dbReference type="RefSeq" id="XP_009024161.1">
    <property type="nucleotide sequence ID" value="XM_009025913.1"/>
</dbReference>
<evidence type="ECO:0000313" key="1">
    <source>
        <dbReference type="EMBL" id="ESN97702.1"/>
    </source>
</evidence>
<organism evidence="2 3">
    <name type="scientific">Helobdella robusta</name>
    <name type="common">Californian leech</name>
    <dbReference type="NCBI Taxonomy" id="6412"/>
    <lineage>
        <taxon>Eukaryota</taxon>
        <taxon>Metazoa</taxon>
        <taxon>Spiralia</taxon>
        <taxon>Lophotrochozoa</taxon>
        <taxon>Annelida</taxon>
        <taxon>Clitellata</taxon>
        <taxon>Hirudinea</taxon>
        <taxon>Rhynchobdellida</taxon>
        <taxon>Glossiphoniidae</taxon>
        <taxon>Helobdella</taxon>
    </lineage>
</organism>
<proteinExistence type="predicted"/>
<gene>
    <name evidence="2" type="primary">20206424</name>
    <name evidence="1" type="ORF">HELRODRAFT_177760</name>
</gene>
<evidence type="ECO:0008006" key="4">
    <source>
        <dbReference type="Google" id="ProtNLM"/>
    </source>
</evidence>
<dbReference type="GO" id="GO:0005886">
    <property type="term" value="C:plasma membrane"/>
    <property type="evidence" value="ECO:0000318"/>
    <property type="project" value="GO_Central"/>
</dbReference>
<evidence type="ECO:0000313" key="2">
    <source>
        <dbReference type="EnsemblMetazoa" id="HelroP177760"/>
    </source>
</evidence>
<reference evidence="3" key="1">
    <citation type="submission" date="2012-12" db="EMBL/GenBank/DDBJ databases">
        <authorList>
            <person name="Hellsten U."/>
            <person name="Grimwood J."/>
            <person name="Chapman J.A."/>
            <person name="Shapiro H."/>
            <person name="Aerts A."/>
            <person name="Otillar R.P."/>
            <person name="Terry A.Y."/>
            <person name="Boore J.L."/>
            <person name="Simakov O."/>
            <person name="Marletaz F."/>
            <person name="Cho S.-J."/>
            <person name="Edsinger-Gonzales E."/>
            <person name="Havlak P."/>
            <person name="Kuo D.-H."/>
            <person name="Larsson T."/>
            <person name="Lv J."/>
            <person name="Arendt D."/>
            <person name="Savage R."/>
            <person name="Osoegawa K."/>
            <person name="de Jong P."/>
            <person name="Lindberg D.R."/>
            <person name="Seaver E.C."/>
            <person name="Weisblat D.A."/>
            <person name="Putnam N.H."/>
            <person name="Grigoriev I.V."/>
            <person name="Rokhsar D.S."/>
        </authorList>
    </citation>
    <scope>NUCLEOTIDE SEQUENCE</scope>
</reference>
<protein>
    <recommendedName>
        <fullName evidence="4">WSC domain-containing protein</fullName>
    </recommendedName>
</protein>
<dbReference type="AlphaFoldDB" id="T1FC75"/>
<dbReference type="EMBL" id="KB097304">
    <property type="protein sequence ID" value="ESN97702.1"/>
    <property type="molecule type" value="Genomic_DNA"/>
</dbReference>
<sequence>MVTLANYIGCYAGTRLIESQTTESFLACSIHCLHKPFFGFQGKQSCVCVHVLGTKVSPSKCNVTCFDGKACGGKSHISVYGNEKCPASIILKIEVRGCRENNGGCGEQICFEAGPDNGEGAEIRCYPPDENFFMSSEVVVERNMNYKGCFAKMHSSKELKIESVNSCLEYCKETFFYGMKNSDTCSCAKTVEHEVSAERCNKLCSDGFSCGGSSFYSVYASKTSIIITIFQNLKDHII</sequence>
<dbReference type="GO" id="GO:0007165">
    <property type="term" value="P:signal transduction"/>
    <property type="evidence" value="ECO:0000318"/>
    <property type="project" value="GO_Central"/>
</dbReference>
<dbReference type="InParanoid" id="T1FC75"/>
<dbReference type="HOGENOM" id="CLU_1166960_0_0_1"/>
<reference evidence="1 3" key="2">
    <citation type="journal article" date="2013" name="Nature">
        <title>Insights into bilaterian evolution from three spiralian genomes.</title>
        <authorList>
            <person name="Simakov O."/>
            <person name="Marletaz F."/>
            <person name="Cho S.J."/>
            <person name="Edsinger-Gonzales E."/>
            <person name="Havlak P."/>
            <person name="Hellsten U."/>
            <person name="Kuo D.H."/>
            <person name="Larsson T."/>
            <person name="Lv J."/>
            <person name="Arendt D."/>
            <person name="Savage R."/>
            <person name="Osoegawa K."/>
            <person name="de Jong P."/>
            <person name="Grimwood J."/>
            <person name="Chapman J.A."/>
            <person name="Shapiro H."/>
            <person name="Aerts A."/>
            <person name="Otillar R.P."/>
            <person name="Terry A.Y."/>
            <person name="Boore J.L."/>
            <person name="Grigoriev I.V."/>
            <person name="Lindberg D.R."/>
            <person name="Seaver E.C."/>
            <person name="Weisblat D.A."/>
            <person name="Putnam N.H."/>
            <person name="Rokhsar D.S."/>
        </authorList>
    </citation>
    <scope>NUCLEOTIDE SEQUENCE</scope>
</reference>
<dbReference type="Proteomes" id="UP000015101">
    <property type="component" value="Unassembled WGS sequence"/>
</dbReference>
<keyword evidence="3" id="KW-1185">Reference proteome</keyword>
<dbReference type="PANTHER" id="PTHR24269">
    <property type="entry name" value="KREMEN PROTEIN"/>
    <property type="match status" value="1"/>
</dbReference>
<dbReference type="CTD" id="20206424"/>
<dbReference type="EnsemblMetazoa" id="HelroT177760">
    <property type="protein sequence ID" value="HelroP177760"/>
    <property type="gene ID" value="HelroG177760"/>
</dbReference>
<dbReference type="GeneID" id="20206424"/>
<dbReference type="InterPro" id="IPR051836">
    <property type="entry name" value="Kremen_rcpt"/>
</dbReference>
<reference evidence="2" key="3">
    <citation type="submission" date="2015-06" db="UniProtKB">
        <authorList>
            <consortium name="EnsemblMetazoa"/>
        </authorList>
    </citation>
    <scope>IDENTIFICATION</scope>
</reference>
<dbReference type="GO" id="GO:0004888">
    <property type="term" value="F:transmembrane signaling receptor activity"/>
    <property type="evidence" value="ECO:0000318"/>
    <property type="project" value="GO_Central"/>
</dbReference>